<dbReference type="SUPFAM" id="SSF52402">
    <property type="entry name" value="Adenine nucleotide alpha hydrolases-like"/>
    <property type="match status" value="2"/>
</dbReference>
<proteinExistence type="inferred from homology"/>
<comment type="caution">
    <text evidence="3">The sequence shown here is derived from an EMBL/GenBank/DDBJ whole genome shotgun (WGS) entry which is preliminary data.</text>
</comment>
<dbReference type="CDD" id="cd00293">
    <property type="entry name" value="USP-like"/>
    <property type="match status" value="1"/>
</dbReference>
<evidence type="ECO:0000313" key="3">
    <source>
        <dbReference type="EMBL" id="GIE00379.1"/>
    </source>
</evidence>
<dbReference type="Gene3D" id="3.40.50.620">
    <property type="entry name" value="HUPs"/>
    <property type="match status" value="2"/>
</dbReference>
<protein>
    <submittedName>
        <fullName evidence="3">Universal stress protein</fullName>
    </submittedName>
</protein>
<dbReference type="InterPro" id="IPR014729">
    <property type="entry name" value="Rossmann-like_a/b/a_fold"/>
</dbReference>
<comment type="similarity">
    <text evidence="1">Belongs to the universal stress protein A family.</text>
</comment>
<sequence length="297" mass="31306">MVVGVDGSRSTPATVDLAVAEAIRHRAPLRIVHVWPGRYTGVFKGRTAVPTPADAKRLLEVTARRAELAAPDLPITTELREGGAANVLAQCSEEAELLVVGHRDNPFTRPSWGSTAAYLAHHSASPLLVNRGVAHDGPVVVASSARRSGSATLGYAFTEAALRGSRLVAVHMWARPGGADGAVPVVRAGGYAAERGEAAHRLREALERWSGQFPDVPVEQLLVSDLDLPYTIERASVRSRLLVAGIGETGRFSELLYGSVGPVPVGLRSSTCPALLVPAGWPVHPDGGHARVGARFS</sequence>
<dbReference type="InterPro" id="IPR006016">
    <property type="entry name" value="UspA"/>
</dbReference>
<feature type="domain" description="UspA" evidence="2">
    <location>
        <begin position="2"/>
        <end position="129"/>
    </location>
</feature>
<dbReference type="Pfam" id="PF00582">
    <property type="entry name" value="Usp"/>
    <property type="match status" value="1"/>
</dbReference>
<organism evidence="3 4">
    <name type="scientific">Paractinoplanes durhamensis</name>
    <dbReference type="NCBI Taxonomy" id="113563"/>
    <lineage>
        <taxon>Bacteria</taxon>
        <taxon>Bacillati</taxon>
        <taxon>Actinomycetota</taxon>
        <taxon>Actinomycetes</taxon>
        <taxon>Micromonosporales</taxon>
        <taxon>Micromonosporaceae</taxon>
        <taxon>Paractinoplanes</taxon>
    </lineage>
</organism>
<evidence type="ECO:0000259" key="2">
    <source>
        <dbReference type="Pfam" id="PF00582"/>
    </source>
</evidence>
<name>A0ABQ3YS16_9ACTN</name>
<keyword evidence="4" id="KW-1185">Reference proteome</keyword>
<evidence type="ECO:0000313" key="4">
    <source>
        <dbReference type="Proteomes" id="UP000637628"/>
    </source>
</evidence>
<dbReference type="PANTHER" id="PTHR46268">
    <property type="entry name" value="STRESS RESPONSE PROTEIN NHAX"/>
    <property type="match status" value="1"/>
</dbReference>
<gene>
    <name evidence="3" type="ORF">Adu01nite_17290</name>
</gene>
<dbReference type="EMBL" id="BOML01000014">
    <property type="protein sequence ID" value="GIE00379.1"/>
    <property type="molecule type" value="Genomic_DNA"/>
</dbReference>
<dbReference type="PANTHER" id="PTHR46268:SF6">
    <property type="entry name" value="UNIVERSAL STRESS PROTEIN UP12"/>
    <property type="match status" value="1"/>
</dbReference>
<evidence type="ECO:0000256" key="1">
    <source>
        <dbReference type="ARBA" id="ARBA00008791"/>
    </source>
</evidence>
<accession>A0ABQ3YS16</accession>
<dbReference type="Proteomes" id="UP000637628">
    <property type="component" value="Unassembled WGS sequence"/>
</dbReference>
<reference evidence="3 4" key="1">
    <citation type="submission" date="2021-01" db="EMBL/GenBank/DDBJ databases">
        <title>Whole genome shotgun sequence of Actinoplanes durhamensis NBRC 14914.</title>
        <authorList>
            <person name="Komaki H."/>
            <person name="Tamura T."/>
        </authorList>
    </citation>
    <scope>NUCLEOTIDE SEQUENCE [LARGE SCALE GENOMIC DNA]</scope>
    <source>
        <strain evidence="3 4">NBRC 14914</strain>
    </source>
</reference>